<evidence type="ECO:0000256" key="2">
    <source>
        <dbReference type="SAM" id="MobiDB-lite"/>
    </source>
</evidence>
<sequence>MTSLQHPLSPTFEGYVSSGMDALILFEASLSGRLNHSPRQIHDCERNYLIRSGNVFIYEMQASGIRHWKDGIFWTSDLVPDEEGFLVYYELESPSLLEKNARTTKEGEREQQSNSKPANWRPNNALSVPSAMVPNSTIVGDTPIEPRIASSYIKPHGLLKKTCSVSFQGIPHHLVSYYSVDDVTNGHLVTPTKDPNLRAVIPRSGLVIHKPSSLSPKCVKESSAAASARPGGAMTPNSRVHGSILH</sequence>
<comment type="caution">
    <text evidence="3">The sequence shown here is derived from an EMBL/GenBank/DDBJ whole genome shotgun (WGS) entry which is preliminary data.</text>
</comment>
<dbReference type="OrthoDB" id="5319641at2759"/>
<reference evidence="3" key="1">
    <citation type="submission" date="2022-09" db="EMBL/GenBank/DDBJ databases">
        <title>Fusarium specimens isolated from Avocado Roots.</title>
        <authorList>
            <person name="Stajich J."/>
            <person name="Roper C."/>
            <person name="Heimlech-Rivalta G."/>
        </authorList>
    </citation>
    <scope>NUCLEOTIDE SEQUENCE</scope>
    <source>
        <strain evidence="3">A02</strain>
    </source>
</reference>
<evidence type="ECO:0000313" key="3">
    <source>
        <dbReference type="EMBL" id="KAJ4177366.1"/>
    </source>
</evidence>
<proteinExistence type="inferred from homology"/>
<dbReference type="InterPro" id="IPR018608">
    <property type="entry name" value="Gti1/Pac2"/>
</dbReference>
<evidence type="ECO:0000313" key="4">
    <source>
        <dbReference type="Proteomes" id="UP001152087"/>
    </source>
</evidence>
<dbReference type="EMBL" id="JAOQAV010000110">
    <property type="protein sequence ID" value="KAJ4177366.1"/>
    <property type="molecule type" value="Genomic_DNA"/>
</dbReference>
<accession>A0A9W8UV49</accession>
<dbReference type="Proteomes" id="UP001152087">
    <property type="component" value="Unassembled WGS sequence"/>
</dbReference>
<gene>
    <name evidence="3" type="primary">sge1_2</name>
    <name evidence="3" type="ORF">NW755_013894</name>
</gene>
<protein>
    <submittedName>
        <fullName evidence="3">Global transcription regulator sge1</fullName>
    </submittedName>
</protein>
<comment type="similarity">
    <text evidence="1">Belongs to the MIT1/WOR1 family.</text>
</comment>
<dbReference type="PANTHER" id="PTHR28027:SF2">
    <property type="entry name" value="TRANSCRIPTIONAL REGULATOR MIT1"/>
    <property type="match status" value="1"/>
</dbReference>
<feature type="region of interest" description="Disordered" evidence="2">
    <location>
        <begin position="218"/>
        <end position="246"/>
    </location>
</feature>
<name>A0A9W8UV49_9HYPO</name>
<dbReference type="GO" id="GO:0003677">
    <property type="term" value="F:DNA binding"/>
    <property type="evidence" value="ECO:0007669"/>
    <property type="project" value="TreeGrafter"/>
</dbReference>
<organism evidence="3 4">
    <name type="scientific">Fusarium falciforme</name>
    <dbReference type="NCBI Taxonomy" id="195108"/>
    <lineage>
        <taxon>Eukaryota</taxon>
        <taxon>Fungi</taxon>
        <taxon>Dikarya</taxon>
        <taxon>Ascomycota</taxon>
        <taxon>Pezizomycotina</taxon>
        <taxon>Sordariomycetes</taxon>
        <taxon>Hypocreomycetidae</taxon>
        <taxon>Hypocreales</taxon>
        <taxon>Nectriaceae</taxon>
        <taxon>Fusarium</taxon>
        <taxon>Fusarium solani species complex</taxon>
    </lineage>
</organism>
<keyword evidence="4" id="KW-1185">Reference proteome</keyword>
<feature type="compositionally biased region" description="Basic and acidic residues" evidence="2">
    <location>
        <begin position="101"/>
        <end position="111"/>
    </location>
</feature>
<dbReference type="AlphaFoldDB" id="A0A9W8UV49"/>
<feature type="region of interest" description="Disordered" evidence="2">
    <location>
        <begin position="101"/>
        <end position="125"/>
    </location>
</feature>
<evidence type="ECO:0000256" key="1">
    <source>
        <dbReference type="ARBA" id="ARBA00008359"/>
    </source>
</evidence>
<dbReference type="Pfam" id="PF09729">
    <property type="entry name" value="Gti1_Pac2"/>
    <property type="match status" value="1"/>
</dbReference>
<dbReference type="PANTHER" id="PTHR28027">
    <property type="entry name" value="TRANSCRIPTIONAL REGULATOR MIT1"/>
    <property type="match status" value="1"/>
</dbReference>
<feature type="compositionally biased region" description="Polar residues" evidence="2">
    <location>
        <begin position="112"/>
        <end position="125"/>
    </location>
</feature>